<evidence type="ECO:0000313" key="1">
    <source>
        <dbReference type="EnsemblPlants" id="AVESA.00010b.r2.7DG1346250.1.CDS.1"/>
    </source>
</evidence>
<proteinExistence type="predicted"/>
<dbReference type="EnsemblPlants" id="AVESA.00010b.r2.7DG1346250.1">
    <property type="protein sequence ID" value="AVESA.00010b.r2.7DG1346250.1.CDS.1"/>
    <property type="gene ID" value="AVESA.00010b.r2.7DG1346250"/>
</dbReference>
<protein>
    <submittedName>
        <fullName evidence="1">Uncharacterized protein</fullName>
    </submittedName>
</protein>
<dbReference type="Proteomes" id="UP001732700">
    <property type="component" value="Chromosome 7D"/>
</dbReference>
<sequence>MSYRRRATQFQDLPEEIVFAQILTRLPSKDIGRCRAVSTSWRSATSTPEFMLEHHRRQPLLPIVDGHGMPTGYAVFRDAGAGTSSQQLRPFLTGSDCFENDFGIFASCDGFLIIWCRTRLYICNPVIRSHALLPLPSYGQGFMNIVIGFYRHHPTKDYRVLLVSESEKCSKYSLHNLTVGSDESRHLTIKMPAGSSPSVERKLLKGLRNLDHCPPPVQHRGSLHWCPHGASKITKGGGDIIVFDTEAESFRWMRSPTKRRYNRKLFNMKGTLAFWGTSTPDFTAINVWVMQDYEAEVWALKYRIDVSMLEASRKLYLTSFKKKRKKKTPLHSPVQWFDDMAVLNDRELLIKFNGKYVLRCDIDGKFLGIVNLGTCQYLMSLTQHRFQESIVPIPYHEIQEEDAESPFSECSGFLLCFAFRLRRCLL</sequence>
<organism evidence="1 2">
    <name type="scientific">Avena sativa</name>
    <name type="common">Oat</name>
    <dbReference type="NCBI Taxonomy" id="4498"/>
    <lineage>
        <taxon>Eukaryota</taxon>
        <taxon>Viridiplantae</taxon>
        <taxon>Streptophyta</taxon>
        <taxon>Embryophyta</taxon>
        <taxon>Tracheophyta</taxon>
        <taxon>Spermatophyta</taxon>
        <taxon>Magnoliopsida</taxon>
        <taxon>Liliopsida</taxon>
        <taxon>Poales</taxon>
        <taxon>Poaceae</taxon>
        <taxon>BOP clade</taxon>
        <taxon>Pooideae</taxon>
        <taxon>Poodae</taxon>
        <taxon>Poeae</taxon>
        <taxon>Poeae Chloroplast Group 1 (Aveneae type)</taxon>
        <taxon>Aveninae</taxon>
        <taxon>Avena</taxon>
    </lineage>
</organism>
<name>A0ACD6AE62_AVESA</name>
<keyword evidence="2" id="KW-1185">Reference proteome</keyword>
<accession>A0ACD6AE62</accession>
<evidence type="ECO:0000313" key="2">
    <source>
        <dbReference type="Proteomes" id="UP001732700"/>
    </source>
</evidence>
<reference evidence="1" key="1">
    <citation type="submission" date="2021-05" db="EMBL/GenBank/DDBJ databases">
        <authorList>
            <person name="Scholz U."/>
            <person name="Mascher M."/>
            <person name="Fiebig A."/>
        </authorList>
    </citation>
    <scope>NUCLEOTIDE SEQUENCE [LARGE SCALE GENOMIC DNA]</scope>
</reference>
<reference evidence="1" key="2">
    <citation type="submission" date="2025-09" db="UniProtKB">
        <authorList>
            <consortium name="EnsemblPlants"/>
        </authorList>
    </citation>
    <scope>IDENTIFICATION</scope>
</reference>